<dbReference type="PROSITE" id="PS50968">
    <property type="entry name" value="BIOTINYL_LIPOYL"/>
    <property type="match status" value="1"/>
</dbReference>
<reference evidence="12 13" key="1">
    <citation type="submission" date="2016-12" db="EMBL/GenBank/DDBJ databases">
        <title>Draft genome of Tersicoccus phoenicis 1P05MA.</title>
        <authorList>
            <person name="Nakajima Y."/>
            <person name="Yoshizawa S."/>
            <person name="Nakamura K."/>
            <person name="Ogura Y."/>
            <person name="Hayashi T."/>
            <person name="Kogure K."/>
        </authorList>
    </citation>
    <scope>NUCLEOTIDE SEQUENCE [LARGE SCALE GENOMIC DNA]</scope>
    <source>
        <strain evidence="12 13">1p05MA</strain>
    </source>
</reference>
<dbReference type="InterPro" id="IPR011054">
    <property type="entry name" value="Rudment_hybrid_motif"/>
</dbReference>
<dbReference type="PROSITE" id="PS00867">
    <property type="entry name" value="CPSASE_2"/>
    <property type="match status" value="1"/>
</dbReference>
<dbReference type="Pfam" id="PF02786">
    <property type="entry name" value="CPSase_L_D2"/>
    <property type="match status" value="1"/>
</dbReference>
<evidence type="ECO:0000313" key="12">
    <source>
        <dbReference type="EMBL" id="OMH24179.1"/>
    </source>
</evidence>
<keyword evidence="5 7" id="KW-0067">ATP-binding</keyword>
<dbReference type="PROSITE" id="PS50979">
    <property type="entry name" value="BC"/>
    <property type="match status" value="1"/>
</dbReference>
<dbReference type="EC" id="6.3.4.14" evidence="2"/>
<evidence type="ECO:0000256" key="4">
    <source>
        <dbReference type="ARBA" id="ARBA00022741"/>
    </source>
</evidence>
<accession>A0A1R1L9I6</accession>
<dbReference type="InterPro" id="IPR016185">
    <property type="entry name" value="PreATP-grasp_dom_sf"/>
</dbReference>
<dbReference type="GO" id="GO:0004075">
    <property type="term" value="F:biotin carboxylase activity"/>
    <property type="evidence" value="ECO:0007669"/>
    <property type="project" value="UniProtKB-EC"/>
</dbReference>
<dbReference type="PROSITE" id="PS50975">
    <property type="entry name" value="ATP_GRASP"/>
    <property type="match status" value="1"/>
</dbReference>
<dbReference type="PANTHER" id="PTHR18866">
    <property type="entry name" value="CARBOXYLASE:PYRUVATE/ACETYL-COA/PROPIONYL-COA CARBOXYLASE"/>
    <property type="match status" value="1"/>
</dbReference>
<dbReference type="Gene3D" id="3.30.470.20">
    <property type="entry name" value="ATP-grasp fold, B domain"/>
    <property type="match status" value="1"/>
</dbReference>
<dbReference type="SUPFAM" id="SSF51230">
    <property type="entry name" value="Single hybrid motif"/>
    <property type="match status" value="1"/>
</dbReference>
<evidence type="ECO:0000256" key="7">
    <source>
        <dbReference type="PROSITE-ProRule" id="PRU00409"/>
    </source>
</evidence>
<feature type="region of interest" description="Disordered" evidence="8">
    <location>
        <begin position="576"/>
        <end position="645"/>
    </location>
</feature>
<dbReference type="CDD" id="cd06850">
    <property type="entry name" value="biotinyl_domain"/>
    <property type="match status" value="1"/>
</dbReference>
<evidence type="ECO:0000259" key="11">
    <source>
        <dbReference type="PROSITE" id="PS50979"/>
    </source>
</evidence>
<feature type="domain" description="ATP-grasp" evidence="10">
    <location>
        <begin position="137"/>
        <end position="354"/>
    </location>
</feature>
<dbReference type="Pfam" id="PF00289">
    <property type="entry name" value="Biotin_carb_N"/>
    <property type="match status" value="1"/>
</dbReference>
<dbReference type="SUPFAM" id="SSF51246">
    <property type="entry name" value="Rudiment single hybrid motif"/>
    <property type="match status" value="1"/>
</dbReference>
<dbReference type="RefSeq" id="WP_076704317.1">
    <property type="nucleotide sequence ID" value="NZ_MRDE01000064.1"/>
</dbReference>
<gene>
    <name evidence="12" type="ORF">BKD30_09865</name>
</gene>
<comment type="caution">
    <text evidence="12">The sequence shown here is derived from an EMBL/GenBank/DDBJ whole genome shotgun (WGS) entry which is preliminary data.</text>
</comment>
<sequence>MTTESTTSLATVPGSERLFSTVLVANRGEIACRVIATLHRLGIEAIAVYSEADVGARHVLEADRAVLIGPAAARLSYLDVDAVIRAAKDTGAEAIHPGYGFLSENPELAEACDRAGIVLIGPGKRALETMADKIRAKAHVAAHGVPVVPGVDDADLAGEQAESEADDDGAGVGVRDARLIAAADRVGYPLLVKPSAGGGGKGMVAVTAPGDLPAALRTARRTAAAAFGDDTVLLERLITSPRHIEVQVLADEHGTVIHLGERECSLQRRHQKVIEEAPSPLISAATRAELGAAACRAAASVDYRGAGTVEFIVSADEPERFHFLEMNTRLQVEHPVTEMITGVDLVEEQVRVAAGHPLRLTQDDVTVTGHAVEARLYAEDPAAGFLPTAGTVVALTEPAGPGVRVDSGILPGAVVGTDYDPMLAKIIAHGEDRAQALDRLAAALAQTVVFGVGTNVDALQALVAHPAVRAGDLDTGLIDRSLDELTGWRPDDADVAGIAVALIAAGGQPAGGASPDAALDLGTGAGAAPARSRALGGTPDAPAAGAWARAAGFRLGGRVDRLRLRDGAGNDRAVTVTQAAPGSGTSASPQGPAVLVDGEPVTPTGPWEVLADGDAVHAHGPRPANPHPATGQPSTGHPSPGHPHTVTLHRIDRAAVLAAARARAVRAATGADPDVRTPMPGTVVAVPATAGATVTAGAPLVVVEAMKMEHTLTAPADGVVAVHVAVGDRVAAGTVVAGVTPDPETTPRKETPDA</sequence>
<dbReference type="Gene3D" id="2.40.50.100">
    <property type="match status" value="1"/>
</dbReference>
<evidence type="ECO:0000256" key="6">
    <source>
        <dbReference type="ARBA" id="ARBA00023267"/>
    </source>
</evidence>
<feature type="domain" description="Biotin carboxylation" evidence="11">
    <location>
        <begin position="18"/>
        <end position="483"/>
    </location>
</feature>
<dbReference type="InterPro" id="IPR011764">
    <property type="entry name" value="Biotin_carboxylation_dom"/>
</dbReference>
<dbReference type="AlphaFoldDB" id="A0A1R1L9I6"/>
<feature type="compositionally biased region" description="Low complexity" evidence="8">
    <location>
        <begin position="630"/>
        <end position="645"/>
    </location>
</feature>
<dbReference type="InterPro" id="IPR011053">
    <property type="entry name" value="Single_hybrid_motif"/>
</dbReference>
<feature type="domain" description="Lipoyl-binding" evidence="9">
    <location>
        <begin position="667"/>
        <end position="740"/>
    </location>
</feature>
<evidence type="ECO:0000313" key="13">
    <source>
        <dbReference type="Proteomes" id="UP000187085"/>
    </source>
</evidence>
<evidence type="ECO:0000256" key="8">
    <source>
        <dbReference type="SAM" id="MobiDB-lite"/>
    </source>
</evidence>
<dbReference type="InterPro" id="IPR005482">
    <property type="entry name" value="Biotin_COase_C"/>
</dbReference>
<dbReference type="InterPro" id="IPR005481">
    <property type="entry name" value="BC-like_N"/>
</dbReference>
<dbReference type="FunFam" id="3.30.470.20:FF:000028">
    <property type="entry name" value="Methylcrotonoyl-CoA carboxylase subunit alpha, mitochondrial"/>
    <property type="match status" value="1"/>
</dbReference>
<dbReference type="OrthoDB" id="9760256at2"/>
<dbReference type="InterPro" id="IPR005479">
    <property type="entry name" value="CPAse_ATP-bd"/>
</dbReference>
<dbReference type="STRING" id="554083.BKD30_09865"/>
<dbReference type="InterPro" id="IPR050856">
    <property type="entry name" value="Biotin_carboxylase_complex"/>
</dbReference>
<keyword evidence="6" id="KW-0092">Biotin</keyword>
<evidence type="ECO:0000259" key="9">
    <source>
        <dbReference type="PROSITE" id="PS50968"/>
    </source>
</evidence>
<feature type="compositionally biased region" description="Polar residues" evidence="8">
    <location>
        <begin position="576"/>
        <end position="589"/>
    </location>
</feature>
<dbReference type="EMBL" id="MRDE01000064">
    <property type="protein sequence ID" value="OMH24179.1"/>
    <property type="molecule type" value="Genomic_DNA"/>
</dbReference>
<proteinExistence type="predicted"/>
<evidence type="ECO:0000256" key="3">
    <source>
        <dbReference type="ARBA" id="ARBA00022598"/>
    </source>
</evidence>
<name>A0A1R1L9I6_9MICC</name>
<dbReference type="PROSITE" id="PS00866">
    <property type="entry name" value="CPSASE_1"/>
    <property type="match status" value="1"/>
</dbReference>
<dbReference type="InterPro" id="IPR011761">
    <property type="entry name" value="ATP-grasp"/>
</dbReference>
<evidence type="ECO:0000256" key="2">
    <source>
        <dbReference type="ARBA" id="ARBA00013263"/>
    </source>
</evidence>
<keyword evidence="4 7" id="KW-0547">Nucleotide-binding</keyword>
<keyword evidence="13" id="KW-1185">Reference proteome</keyword>
<evidence type="ECO:0000256" key="1">
    <source>
        <dbReference type="ARBA" id="ARBA00001953"/>
    </source>
</evidence>
<dbReference type="SUPFAM" id="SSF52440">
    <property type="entry name" value="PreATP-grasp domain"/>
    <property type="match status" value="1"/>
</dbReference>
<keyword evidence="3" id="KW-0436">Ligase</keyword>
<comment type="cofactor">
    <cofactor evidence="1">
        <name>biotin</name>
        <dbReference type="ChEBI" id="CHEBI:57586"/>
    </cofactor>
</comment>
<dbReference type="GO" id="GO:0005524">
    <property type="term" value="F:ATP binding"/>
    <property type="evidence" value="ECO:0007669"/>
    <property type="project" value="UniProtKB-UniRule"/>
</dbReference>
<dbReference type="Pfam" id="PF00364">
    <property type="entry name" value="Biotin_lipoyl"/>
    <property type="match status" value="1"/>
</dbReference>
<protein>
    <recommendedName>
        <fullName evidence="2">biotin carboxylase</fullName>
        <ecNumber evidence="2">6.3.4.14</ecNumber>
    </recommendedName>
</protein>
<evidence type="ECO:0000259" key="10">
    <source>
        <dbReference type="PROSITE" id="PS50975"/>
    </source>
</evidence>
<dbReference type="GO" id="GO:0046872">
    <property type="term" value="F:metal ion binding"/>
    <property type="evidence" value="ECO:0007669"/>
    <property type="project" value="InterPro"/>
</dbReference>
<dbReference type="InterPro" id="IPR000089">
    <property type="entry name" value="Biotin_lipoyl"/>
</dbReference>
<dbReference type="SUPFAM" id="SSF56059">
    <property type="entry name" value="Glutathione synthetase ATP-binding domain-like"/>
    <property type="match status" value="1"/>
</dbReference>
<dbReference type="PANTHER" id="PTHR18866:SF33">
    <property type="entry name" value="METHYLCROTONOYL-COA CARBOXYLASE SUBUNIT ALPHA, MITOCHONDRIAL-RELATED"/>
    <property type="match status" value="1"/>
</dbReference>
<dbReference type="SMART" id="SM00878">
    <property type="entry name" value="Biotin_carb_C"/>
    <property type="match status" value="1"/>
</dbReference>
<dbReference type="Proteomes" id="UP000187085">
    <property type="component" value="Unassembled WGS sequence"/>
</dbReference>
<evidence type="ECO:0000256" key="5">
    <source>
        <dbReference type="ARBA" id="ARBA00022840"/>
    </source>
</evidence>
<organism evidence="12 13">
    <name type="scientific">Tersicoccus phoenicis</name>
    <dbReference type="NCBI Taxonomy" id="554083"/>
    <lineage>
        <taxon>Bacteria</taxon>
        <taxon>Bacillati</taxon>
        <taxon>Actinomycetota</taxon>
        <taxon>Actinomycetes</taxon>
        <taxon>Micrococcales</taxon>
        <taxon>Micrococcaceae</taxon>
        <taxon>Tersicoccus</taxon>
    </lineage>
</organism>
<dbReference type="Pfam" id="PF02785">
    <property type="entry name" value="Biotin_carb_C"/>
    <property type="match status" value="1"/>
</dbReference>